<dbReference type="InterPro" id="IPR000719">
    <property type="entry name" value="Prot_kinase_dom"/>
</dbReference>
<evidence type="ECO:0000313" key="8">
    <source>
        <dbReference type="Proteomes" id="UP000265703"/>
    </source>
</evidence>
<dbReference type="PANTHER" id="PTHR46716:SF1">
    <property type="entry name" value="MITOGEN-ACTIVATED PROTEIN KINASE KINASE KINASE 7"/>
    <property type="match status" value="1"/>
</dbReference>
<dbReference type="PANTHER" id="PTHR46716">
    <property type="entry name" value="MITOGEN-ACTIVATED PROTEIN KINASE KINASE KINASE 7"/>
    <property type="match status" value="1"/>
</dbReference>
<reference evidence="7 8" key="1">
    <citation type="submission" date="2018-06" db="EMBL/GenBank/DDBJ databases">
        <title>Comparative genomics reveals the genomic features of Rhizophagus irregularis, R. cerebriforme, R. diaphanum and Gigaspora rosea, and their symbiotic lifestyle signature.</title>
        <authorList>
            <person name="Morin E."/>
            <person name="San Clemente H."/>
            <person name="Chen E.C.H."/>
            <person name="De La Providencia I."/>
            <person name="Hainaut M."/>
            <person name="Kuo A."/>
            <person name="Kohler A."/>
            <person name="Murat C."/>
            <person name="Tang N."/>
            <person name="Roy S."/>
            <person name="Loubradou J."/>
            <person name="Henrissat B."/>
            <person name="Grigoriev I.V."/>
            <person name="Corradi N."/>
            <person name="Roux C."/>
            <person name="Martin F.M."/>
        </authorList>
    </citation>
    <scope>NUCLEOTIDE SEQUENCE [LARGE SCALE GENOMIC DNA]</scope>
    <source>
        <strain evidence="7 8">DAOM 227022</strain>
    </source>
</reference>
<dbReference type="Pfam" id="PF07714">
    <property type="entry name" value="PK_Tyr_Ser-Thr"/>
    <property type="match status" value="1"/>
</dbReference>
<dbReference type="Gene3D" id="1.10.510.10">
    <property type="entry name" value="Transferase(Phosphotransferase) domain 1"/>
    <property type="match status" value="1"/>
</dbReference>
<evidence type="ECO:0000256" key="2">
    <source>
        <dbReference type="ARBA" id="ARBA00022679"/>
    </source>
</evidence>
<comment type="caution">
    <text evidence="7">The sequence shown here is derived from an EMBL/GenBank/DDBJ whole genome shotgun (WGS) entry which is preliminary data.</text>
</comment>
<dbReference type="InterPro" id="IPR011009">
    <property type="entry name" value="Kinase-like_dom_sf"/>
</dbReference>
<proteinExistence type="predicted"/>
<keyword evidence="4 7" id="KW-0418">Kinase</keyword>
<keyword evidence="5" id="KW-0067">ATP-binding</keyword>
<keyword evidence="8" id="KW-1185">Reference proteome</keyword>
<dbReference type="OrthoDB" id="4062651at2759"/>
<accession>A0A397TKS5</accession>
<dbReference type="GO" id="GO:0007254">
    <property type="term" value="P:JNK cascade"/>
    <property type="evidence" value="ECO:0007669"/>
    <property type="project" value="TreeGrafter"/>
</dbReference>
<dbReference type="GO" id="GO:0006955">
    <property type="term" value="P:immune response"/>
    <property type="evidence" value="ECO:0007669"/>
    <property type="project" value="TreeGrafter"/>
</dbReference>
<evidence type="ECO:0000256" key="1">
    <source>
        <dbReference type="ARBA" id="ARBA00022527"/>
    </source>
</evidence>
<evidence type="ECO:0000256" key="3">
    <source>
        <dbReference type="ARBA" id="ARBA00022741"/>
    </source>
</evidence>
<keyword evidence="1" id="KW-0723">Serine/threonine-protein kinase</keyword>
<dbReference type="PROSITE" id="PS50011">
    <property type="entry name" value="PROTEIN_KINASE_DOM"/>
    <property type="match status" value="1"/>
</dbReference>
<evidence type="ECO:0000256" key="4">
    <source>
        <dbReference type="ARBA" id="ARBA00022777"/>
    </source>
</evidence>
<dbReference type="AlphaFoldDB" id="A0A397TKS5"/>
<dbReference type="InterPro" id="IPR001245">
    <property type="entry name" value="Ser-Thr/Tyr_kinase_cat_dom"/>
</dbReference>
<dbReference type="GO" id="GO:0005524">
    <property type="term" value="F:ATP binding"/>
    <property type="evidence" value="ECO:0007669"/>
    <property type="project" value="UniProtKB-KW"/>
</dbReference>
<evidence type="ECO:0000256" key="5">
    <source>
        <dbReference type="ARBA" id="ARBA00022840"/>
    </source>
</evidence>
<dbReference type="Proteomes" id="UP000265703">
    <property type="component" value="Unassembled WGS sequence"/>
</dbReference>
<dbReference type="SUPFAM" id="SSF56112">
    <property type="entry name" value="Protein kinase-like (PK-like)"/>
    <property type="match status" value="1"/>
</dbReference>
<evidence type="ECO:0000259" key="6">
    <source>
        <dbReference type="PROSITE" id="PS50011"/>
    </source>
</evidence>
<evidence type="ECO:0000313" key="7">
    <source>
        <dbReference type="EMBL" id="RIA98843.1"/>
    </source>
</evidence>
<organism evidence="7 8">
    <name type="scientific">Glomus cerebriforme</name>
    <dbReference type="NCBI Taxonomy" id="658196"/>
    <lineage>
        <taxon>Eukaryota</taxon>
        <taxon>Fungi</taxon>
        <taxon>Fungi incertae sedis</taxon>
        <taxon>Mucoromycota</taxon>
        <taxon>Glomeromycotina</taxon>
        <taxon>Glomeromycetes</taxon>
        <taxon>Glomerales</taxon>
        <taxon>Glomeraceae</taxon>
        <taxon>Glomus</taxon>
    </lineage>
</organism>
<feature type="domain" description="Protein kinase" evidence="6">
    <location>
        <begin position="1"/>
        <end position="90"/>
    </location>
</feature>
<dbReference type="EMBL" id="QKYT01000011">
    <property type="protein sequence ID" value="RIA98843.1"/>
    <property type="molecule type" value="Genomic_DNA"/>
</dbReference>
<dbReference type="GO" id="GO:0004709">
    <property type="term" value="F:MAP kinase kinase kinase activity"/>
    <property type="evidence" value="ECO:0007669"/>
    <property type="project" value="TreeGrafter"/>
</dbReference>
<gene>
    <name evidence="7" type="ORF">C1645_748858</name>
</gene>
<sequence>MAPEIFQGQKYTKASDIYNFGMIMWEFMTGRKPFLDRNHDAELIIEICDGLRPPPIITNAPEGYIDIMQECWHSDPNKRPTATVICNKFWKVYRKESYNENSTKIIPSSDIGPVKINNPGAIYKSRPLSGMIRSAMSTMSTRSLISRSIISEAVKRKFEDNQIANSFNGAKSTKKVKLIENENNDYVTKENEFELDIDINSKQYNDESK</sequence>
<keyword evidence="3" id="KW-0547">Nucleotide-binding</keyword>
<protein>
    <submittedName>
        <fullName evidence="7">Kinase-like domain-containing protein</fullName>
    </submittedName>
</protein>
<name>A0A397TKS5_9GLOM</name>
<keyword evidence="2" id="KW-0808">Transferase</keyword>